<dbReference type="InterPro" id="IPR003661">
    <property type="entry name" value="HisK_dim/P_dom"/>
</dbReference>
<evidence type="ECO:0000256" key="2">
    <source>
        <dbReference type="PROSITE-ProRule" id="PRU00169"/>
    </source>
</evidence>
<dbReference type="PANTHER" id="PTHR43719">
    <property type="entry name" value="TWO-COMPONENT HISTIDINE KINASE"/>
    <property type="match status" value="1"/>
</dbReference>
<dbReference type="PANTHER" id="PTHR43719:SF28">
    <property type="entry name" value="PEROXIDE STRESS-ACTIVATED HISTIDINE KINASE MAK1-RELATED"/>
    <property type="match status" value="1"/>
</dbReference>
<feature type="region of interest" description="Disordered" evidence="3">
    <location>
        <begin position="181"/>
        <end position="223"/>
    </location>
</feature>
<proteinExistence type="predicted"/>
<sequence>LLTALAQNAALRLGCDWAFVSLMDNGLPHVVAEAGQSTMLCATTTQGSSSQQAFLNRIHSEVVFQSPTPSTHDPTNDIADQSRHIVKDLRLLTKGRSAAEFPTTLAYAAVPMRAASGRLIGMFAVIDSTPRNDFANSQTYSVLSDIASAILSHVESQIAQCDNNNHDMQAKSDLSTFLEHNRPQHPRHLDSSRLPPTVVRSLTSDGRRISTSATSSSSDATSLTQSLDQIVTSDAGTPLTTPADDASASYFVKPPSIPASISFSTNKDHVTQPEDASAKSGRHRAQKTLASAAGLIRAAHQLEGLVILSTASISTDNIHDPSDNSMLHPSSLCDKLVTSIVANTNTPARIDTSMSVEHDSLHYLISQFPQGCVLKTEDKGVSALVSMGISRTGPARYEELVEASAIPSDLQPLLEKAQSLVFIPLWDSARQAFYAGMLGWPSNPTRVFTEHDLLSMSIYGRILTAEVTRFDATETEATKSDFVSSLSHELRSPLHGCLAAVEVLRDTKLDKSQTDLLGMIESCASTLLYTMNHLLDFSKVNHLDRAQSMGRRGSSLSTTTQNTPRERFGQTSEDYLCRVVQDVVEGVAYGHHREQVAHRKDVNAPTQDATMAFGIEDELKTTDDVAVFLFMESHAAWFSLFSAGAWKRLVMNLFGNSLKFCSSGHIEVTLKLLPDPQNPKRRMSHLMVRDTGIGMSEEFIKHSLYRPFSQANSLTMGTGLGLSIVKQIVDDMQGVIHVDSSLGIGTQFDVFVPVVERESIPEGLTLNGGQVLDPDELLRGLTVCLLIPHRATTESNFSSLERTRLVHSYVSRIAQNWFNMKVVYAKMEEEVDADLYVAEAFNHALVRRNRTILVGNQHQLAQIRSQSPHDFVELMYPLGPRALVRALHTVIKKPNDQVSRLPTLVTTTDSLTQVSENVAASADVAAVECEKQIERPKSSDTIIHKQPTKTEHLLLVDDNSINLKLLSTFIKKMGMDACTAVDGEDALLTYKAYAQRRPFTTILMDISMPKMNGFESTRAIRDHEVEHKLPRSRVIALTALSSEASRREAEASGLDEFLVKPVSLKTLKSLFNHES</sequence>
<evidence type="ECO:0000256" key="1">
    <source>
        <dbReference type="ARBA" id="ARBA00022553"/>
    </source>
</evidence>
<dbReference type="SUPFAM" id="SSF47384">
    <property type="entry name" value="Homodimeric domain of signal transducing histidine kinase"/>
    <property type="match status" value="1"/>
</dbReference>
<dbReference type="InterPro" id="IPR003594">
    <property type="entry name" value="HATPase_dom"/>
</dbReference>
<accession>A0A074WPW4</accession>
<protein>
    <submittedName>
        <fullName evidence="6">Uncharacterized protein</fullName>
    </submittedName>
</protein>
<dbReference type="InterPro" id="IPR011006">
    <property type="entry name" value="CheY-like_superfamily"/>
</dbReference>
<feature type="domain" description="Response regulatory" evidence="5">
    <location>
        <begin position="952"/>
        <end position="1075"/>
    </location>
</feature>
<dbReference type="EMBL" id="KL584828">
    <property type="protein sequence ID" value="KEQ64506.1"/>
    <property type="molecule type" value="Genomic_DNA"/>
</dbReference>
<dbReference type="InterPro" id="IPR005467">
    <property type="entry name" value="His_kinase_dom"/>
</dbReference>
<dbReference type="InterPro" id="IPR036097">
    <property type="entry name" value="HisK_dim/P_sf"/>
</dbReference>
<dbReference type="CDD" id="cd17546">
    <property type="entry name" value="REC_hyHK_CKI1_RcsC-like"/>
    <property type="match status" value="1"/>
</dbReference>
<dbReference type="SUPFAM" id="SSF55874">
    <property type="entry name" value="ATPase domain of HSP90 chaperone/DNA topoisomerase II/histidine kinase"/>
    <property type="match status" value="1"/>
</dbReference>
<feature type="region of interest" description="Disordered" evidence="3">
    <location>
        <begin position="548"/>
        <end position="567"/>
    </location>
</feature>
<dbReference type="Proteomes" id="UP000030672">
    <property type="component" value="Unassembled WGS sequence"/>
</dbReference>
<dbReference type="Pfam" id="PF00512">
    <property type="entry name" value="HisKA"/>
    <property type="match status" value="1"/>
</dbReference>
<dbReference type="SMART" id="SM00448">
    <property type="entry name" value="REC"/>
    <property type="match status" value="1"/>
</dbReference>
<organism evidence="6 7">
    <name type="scientific">Aureobasidium melanogenum (strain CBS 110374)</name>
    <name type="common">Aureobasidium pullulans var. melanogenum</name>
    <dbReference type="NCBI Taxonomy" id="1043003"/>
    <lineage>
        <taxon>Eukaryota</taxon>
        <taxon>Fungi</taxon>
        <taxon>Dikarya</taxon>
        <taxon>Ascomycota</taxon>
        <taxon>Pezizomycotina</taxon>
        <taxon>Dothideomycetes</taxon>
        <taxon>Dothideomycetidae</taxon>
        <taxon>Dothideales</taxon>
        <taxon>Saccotheciaceae</taxon>
        <taxon>Aureobasidium</taxon>
    </lineage>
</organism>
<dbReference type="InterPro" id="IPR001789">
    <property type="entry name" value="Sig_transdc_resp-reg_receiver"/>
</dbReference>
<dbReference type="STRING" id="1043003.A0A074WPW4"/>
<keyword evidence="1 2" id="KW-0597">Phosphoprotein</keyword>
<evidence type="ECO:0000313" key="6">
    <source>
        <dbReference type="EMBL" id="KEQ64506.1"/>
    </source>
</evidence>
<gene>
    <name evidence="6" type="ORF">M437DRAFT_43530</name>
</gene>
<dbReference type="SUPFAM" id="SSF52172">
    <property type="entry name" value="CheY-like"/>
    <property type="match status" value="1"/>
</dbReference>
<feature type="modified residue" description="4-aspartylphosphate" evidence="2">
    <location>
        <position position="1005"/>
    </location>
</feature>
<dbReference type="PROSITE" id="PS50110">
    <property type="entry name" value="RESPONSE_REGULATORY"/>
    <property type="match status" value="1"/>
</dbReference>
<dbReference type="InterPro" id="IPR004358">
    <property type="entry name" value="Sig_transdc_His_kin-like_C"/>
</dbReference>
<feature type="region of interest" description="Disordered" evidence="3">
    <location>
        <begin position="261"/>
        <end position="284"/>
    </location>
</feature>
<feature type="domain" description="Histidine kinase" evidence="4">
    <location>
        <begin position="485"/>
        <end position="756"/>
    </location>
</feature>
<dbReference type="SUPFAM" id="SSF55781">
    <property type="entry name" value="GAF domain-like"/>
    <property type="match status" value="1"/>
</dbReference>
<feature type="compositionally biased region" description="Low complexity" evidence="3">
    <location>
        <begin position="210"/>
        <end position="223"/>
    </location>
</feature>
<dbReference type="SMART" id="SM00388">
    <property type="entry name" value="HisKA"/>
    <property type="match status" value="1"/>
</dbReference>
<feature type="compositionally biased region" description="Polar residues" evidence="3">
    <location>
        <begin position="554"/>
        <end position="567"/>
    </location>
</feature>
<evidence type="ECO:0000256" key="3">
    <source>
        <dbReference type="SAM" id="MobiDB-lite"/>
    </source>
</evidence>
<evidence type="ECO:0000313" key="7">
    <source>
        <dbReference type="Proteomes" id="UP000030672"/>
    </source>
</evidence>
<keyword evidence="7" id="KW-1185">Reference proteome</keyword>
<dbReference type="Pfam" id="PF02518">
    <property type="entry name" value="HATPase_c"/>
    <property type="match status" value="1"/>
</dbReference>
<reference evidence="6 7" key="1">
    <citation type="journal article" date="2014" name="BMC Genomics">
        <title>Genome sequencing of four Aureobasidium pullulans varieties: biotechnological potential, stress tolerance, and description of new species.</title>
        <authorList>
            <person name="Gostin Ar C."/>
            <person name="Ohm R.A."/>
            <person name="Kogej T."/>
            <person name="Sonjak S."/>
            <person name="Turk M."/>
            <person name="Zajc J."/>
            <person name="Zalar P."/>
            <person name="Grube M."/>
            <person name="Sun H."/>
            <person name="Han J."/>
            <person name="Sharma A."/>
            <person name="Chiniquy J."/>
            <person name="Ngan C.Y."/>
            <person name="Lipzen A."/>
            <person name="Barry K."/>
            <person name="Grigoriev I.V."/>
            <person name="Gunde-Cimerman N."/>
        </authorList>
    </citation>
    <scope>NUCLEOTIDE SEQUENCE [LARGE SCALE GENOMIC DNA]</scope>
    <source>
        <strain evidence="6 7">CBS 110374</strain>
    </source>
</reference>
<name>A0A074WPW4_AURM1</name>
<evidence type="ECO:0000259" key="5">
    <source>
        <dbReference type="PROSITE" id="PS50110"/>
    </source>
</evidence>
<dbReference type="GO" id="GO:0000155">
    <property type="term" value="F:phosphorelay sensor kinase activity"/>
    <property type="evidence" value="ECO:0007669"/>
    <property type="project" value="InterPro"/>
</dbReference>
<dbReference type="GeneID" id="63914131"/>
<dbReference type="Pfam" id="PF00072">
    <property type="entry name" value="Response_reg"/>
    <property type="match status" value="1"/>
</dbReference>
<dbReference type="Gene3D" id="1.10.287.130">
    <property type="match status" value="1"/>
</dbReference>
<dbReference type="InterPro" id="IPR036890">
    <property type="entry name" value="HATPase_C_sf"/>
</dbReference>
<dbReference type="RefSeq" id="XP_040881529.1">
    <property type="nucleotide sequence ID" value="XM_041020758.1"/>
</dbReference>
<feature type="non-terminal residue" evidence="6">
    <location>
        <position position="1"/>
    </location>
</feature>
<feature type="compositionally biased region" description="Basic and acidic residues" evidence="3">
    <location>
        <begin position="181"/>
        <end position="191"/>
    </location>
</feature>
<dbReference type="Gene3D" id="3.30.565.10">
    <property type="entry name" value="Histidine kinase-like ATPase, C-terminal domain"/>
    <property type="match status" value="1"/>
</dbReference>
<dbReference type="SMART" id="SM00387">
    <property type="entry name" value="HATPase_c"/>
    <property type="match status" value="1"/>
</dbReference>
<dbReference type="PROSITE" id="PS50109">
    <property type="entry name" value="HIS_KIN"/>
    <property type="match status" value="1"/>
</dbReference>
<dbReference type="Gene3D" id="3.40.50.2300">
    <property type="match status" value="1"/>
</dbReference>
<dbReference type="PRINTS" id="PR00344">
    <property type="entry name" value="BCTRLSENSOR"/>
</dbReference>
<dbReference type="CDD" id="cd00082">
    <property type="entry name" value="HisKA"/>
    <property type="match status" value="1"/>
</dbReference>
<evidence type="ECO:0000259" key="4">
    <source>
        <dbReference type="PROSITE" id="PS50109"/>
    </source>
</evidence>
<dbReference type="InterPro" id="IPR050956">
    <property type="entry name" value="2C_system_His_kinase"/>
</dbReference>
<dbReference type="HOGENOM" id="CLU_002763_0_1_1"/>
<dbReference type="AlphaFoldDB" id="A0A074WPW4"/>